<sequence>MVAVVERRGAAAKTATRSLAAEGGVTDRHTAHNLKHSMNQAAKSECSCTEENCMRASPVGEHLASQTTICSFSCTTAAAPISVNRKVKGRLST</sequence>
<proteinExistence type="predicted"/>
<evidence type="ECO:0000313" key="1">
    <source>
        <dbReference type="EMBL" id="KAG8044510.1"/>
    </source>
</evidence>
<reference evidence="1" key="2">
    <citation type="submission" date="2021-02" db="EMBL/GenBank/DDBJ databases">
        <authorList>
            <person name="Kimball J.A."/>
            <person name="Haas M.W."/>
            <person name="Macchietto M."/>
            <person name="Kono T."/>
            <person name="Duquette J."/>
            <person name="Shao M."/>
        </authorList>
    </citation>
    <scope>NUCLEOTIDE SEQUENCE</scope>
    <source>
        <tissue evidence="1">Fresh leaf tissue</tissue>
    </source>
</reference>
<accession>A0A8J5QW30</accession>
<dbReference type="Proteomes" id="UP000729402">
    <property type="component" value="Unassembled WGS sequence"/>
</dbReference>
<protein>
    <submittedName>
        <fullName evidence="1">Uncharacterized protein</fullName>
    </submittedName>
</protein>
<reference evidence="1" key="1">
    <citation type="journal article" date="2021" name="bioRxiv">
        <title>Whole Genome Assembly and Annotation of Northern Wild Rice, Zizania palustris L., Supports a Whole Genome Duplication in the Zizania Genus.</title>
        <authorList>
            <person name="Haas M."/>
            <person name="Kono T."/>
            <person name="Macchietto M."/>
            <person name="Millas R."/>
            <person name="McGilp L."/>
            <person name="Shao M."/>
            <person name="Duquette J."/>
            <person name="Hirsch C.N."/>
            <person name="Kimball J."/>
        </authorList>
    </citation>
    <scope>NUCLEOTIDE SEQUENCE</scope>
    <source>
        <tissue evidence="1">Fresh leaf tissue</tissue>
    </source>
</reference>
<organism evidence="1 2">
    <name type="scientific">Zizania palustris</name>
    <name type="common">Northern wild rice</name>
    <dbReference type="NCBI Taxonomy" id="103762"/>
    <lineage>
        <taxon>Eukaryota</taxon>
        <taxon>Viridiplantae</taxon>
        <taxon>Streptophyta</taxon>
        <taxon>Embryophyta</taxon>
        <taxon>Tracheophyta</taxon>
        <taxon>Spermatophyta</taxon>
        <taxon>Magnoliopsida</taxon>
        <taxon>Liliopsida</taxon>
        <taxon>Poales</taxon>
        <taxon>Poaceae</taxon>
        <taxon>BOP clade</taxon>
        <taxon>Oryzoideae</taxon>
        <taxon>Oryzeae</taxon>
        <taxon>Zizaniinae</taxon>
        <taxon>Zizania</taxon>
    </lineage>
</organism>
<name>A0A8J5QW30_ZIZPA</name>
<keyword evidence="2" id="KW-1185">Reference proteome</keyword>
<gene>
    <name evidence="1" type="ORF">GUJ93_ZPchr0067g6545</name>
</gene>
<dbReference type="EMBL" id="JAAALK010000552">
    <property type="protein sequence ID" value="KAG8044510.1"/>
    <property type="molecule type" value="Genomic_DNA"/>
</dbReference>
<evidence type="ECO:0000313" key="2">
    <source>
        <dbReference type="Proteomes" id="UP000729402"/>
    </source>
</evidence>
<comment type="caution">
    <text evidence="1">The sequence shown here is derived from an EMBL/GenBank/DDBJ whole genome shotgun (WGS) entry which is preliminary data.</text>
</comment>
<dbReference type="AlphaFoldDB" id="A0A8J5QW30"/>